<gene>
    <name evidence="2" type="ORF">V1264_006184</name>
</gene>
<organism evidence="2 3">
    <name type="scientific">Littorina saxatilis</name>
    <dbReference type="NCBI Taxonomy" id="31220"/>
    <lineage>
        <taxon>Eukaryota</taxon>
        <taxon>Metazoa</taxon>
        <taxon>Spiralia</taxon>
        <taxon>Lophotrochozoa</taxon>
        <taxon>Mollusca</taxon>
        <taxon>Gastropoda</taxon>
        <taxon>Caenogastropoda</taxon>
        <taxon>Littorinimorpha</taxon>
        <taxon>Littorinoidea</taxon>
        <taxon>Littorinidae</taxon>
        <taxon>Littorina</taxon>
    </lineage>
</organism>
<dbReference type="InterPro" id="IPR043136">
    <property type="entry name" value="B30.2/SPRY_sf"/>
</dbReference>
<dbReference type="InterPro" id="IPR006573">
    <property type="entry name" value="NHR_dom"/>
</dbReference>
<dbReference type="Proteomes" id="UP001374579">
    <property type="component" value="Unassembled WGS sequence"/>
</dbReference>
<name>A0AAN9AX66_9CAEN</name>
<protein>
    <recommendedName>
        <fullName evidence="1">NHR domain-containing protein</fullName>
    </recommendedName>
</protein>
<evidence type="ECO:0000313" key="3">
    <source>
        <dbReference type="Proteomes" id="UP001374579"/>
    </source>
</evidence>
<dbReference type="Pfam" id="PF07177">
    <property type="entry name" value="Neuralized"/>
    <property type="match status" value="1"/>
</dbReference>
<accession>A0AAN9AX66</accession>
<feature type="domain" description="NHR" evidence="1">
    <location>
        <begin position="3"/>
        <end position="119"/>
    </location>
</feature>
<evidence type="ECO:0000259" key="1">
    <source>
        <dbReference type="Pfam" id="PF07177"/>
    </source>
</evidence>
<sequence>MSVVQVQINEIDINYYNTYLGVVTKSPDTFTLPDTFTDPDPAALCVGSDRIVVFGAWKQEKWPVLDELAAGSKVGLAVDTDRSLHLYVDGKHQGVVAPDIPTPCYFMFDMVSRCTKVTALPVTSVP</sequence>
<reference evidence="2 3" key="1">
    <citation type="submission" date="2024-02" db="EMBL/GenBank/DDBJ databases">
        <title>Chromosome-scale genome assembly of the rough periwinkle Littorina saxatilis.</title>
        <authorList>
            <person name="De Jode A."/>
            <person name="Faria R."/>
            <person name="Formenti G."/>
            <person name="Sims Y."/>
            <person name="Smith T.P."/>
            <person name="Tracey A."/>
            <person name="Wood J.M.D."/>
            <person name="Zagrodzka Z.B."/>
            <person name="Johannesson K."/>
            <person name="Butlin R.K."/>
            <person name="Leder E.H."/>
        </authorList>
    </citation>
    <scope>NUCLEOTIDE SEQUENCE [LARGE SCALE GENOMIC DNA]</scope>
    <source>
        <strain evidence="2">Snail1</strain>
        <tissue evidence="2">Muscle</tissue>
    </source>
</reference>
<keyword evidence="3" id="KW-1185">Reference proteome</keyword>
<dbReference type="Gene3D" id="2.60.120.920">
    <property type="match status" value="1"/>
</dbReference>
<evidence type="ECO:0000313" key="2">
    <source>
        <dbReference type="EMBL" id="KAK7094664.1"/>
    </source>
</evidence>
<dbReference type="AlphaFoldDB" id="A0AAN9AX66"/>
<proteinExistence type="predicted"/>
<comment type="caution">
    <text evidence="2">The sequence shown here is derived from an EMBL/GenBank/DDBJ whole genome shotgun (WGS) entry which is preliminary data.</text>
</comment>
<dbReference type="EMBL" id="JBAMIC010000018">
    <property type="protein sequence ID" value="KAK7094664.1"/>
    <property type="molecule type" value="Genomic_DNA"/>
</dbReference>